<keyword evidence="4" id="KW-1185">Reference proteome</keyword>
<evidence type="ECO:0000313" key="3">
    <source>
        <dbReference type="EMBL" id="KYP56886.1"/>
    </source>
</evidence>
<name>A0A151SPX4_CAJCA</name>
<dbReference type="OMA" id="RELRTRX"/>
<dbReference type="SUPFAM" id="SSF53098">
    <property type="entry name" value="Ribonuclease H-like"/>
    <property type="match status" value="1"/>
</dbReference>
<dbReference type="InterPro" id="IPR043502">
    <property type="entry name" value="DNA/RNA_pol_sf"/>
</dbReference>
<gene>
    <name evidence="3" type="ORF">KK1_003137</name>
</gene>
<sequence>MILSFISVENEKLLNSIEVVRDFPEVFSDDIPGLPPKRELEFSIDLIQGAGPVSISPYRMAPAELSELKKEVVEYVASCIVCQKAKVEHKKPGGLLQMMEVPKWKWDSITMDFFVGLPRSGKNCDSIWVIVDRLTKCAHFLPVNIKWSLEKLTQLYIKEIFRLHGVPSSIISDRDPRFISRFWRSLHQTLGTKLRLSSAYHPQTDGQFERTIQSLEDLLRACILDHLGSWEEMLPLVDFTYNNSFHASIGMTPFEALYRRKCRTPLCWFKEGESMMVGPEIILQTTEKVKQIQERMKAAQSRQKSYADKRRKPLEFSEGEYVFLKVTPTTGVGRAIKAKKLNPKFIGSYQILKRIGPVAYQIALPSFLSNLHDVFHVSQLRKYIRDSSHVVEMDEVQVRKDLTYEKRPIAVIDHKLKELRGKSIKLVKILWDAATGEATWEIESQFKE</sequence>
<feature type="coiled-coil region" evidence="1">
    <location>
        <begin position="282"/>
        <end position="309"/>
    </location>
</feature>
<proteinExistence type="predicted"/>
<evidence type="ECO:0000259" key="2">
    <source>
        <dbReference type="PROSITE" id="PS50994"/>
    </source>
</evidence>
<dbReference type="PANTHER" id="PTHR45835:SF99">
    <property type="entry name" value="CHROMO DOMAIN-CONTAINING PROTEIN-RELATED"/>
    <property type="match status" value="1"/>
</dbReference>
<dbReference type="PROSITE" id="PS50994">
    <property type="entry name" value="INTEGRASE"/>
    <property type="match status" value="1"/>
</dbReference>
<dbReference type="SUPFAM" id="SSF56672">
    <property type="entry name" value="DNA/RNA polymerases"/>
    <property type="match status" value="1"/>
</dbReference>
<dbReference type="InterPro" id="IPR056924">
    <property type="entry name" value="SH3_Tf2-1"/>
</dbReference>
<dbReference type="InterPro" id="IPR001584">
    <property type="entry name" value="Integrase_cat-core"/>
</dbReference>
<dbReference type="Pfam" id="PF24626">
    <property type="entry name" value="SH3_Tf2-1"/>
    <property type="match status" value="1"/>
</dbReference>
<reference evidence="3 4" key="1">
    <citation type="journal article" date="2012" name="Nat. Biotechnol.">
        <title>Draft genome sequence of pigeonpea (Cajanus cajan), an orphan legume crop of resource-poor farmers.</title>
        <authorList>
            <person name="Varshney R.K."/>
            <person name="Chen W."/>
            <person name="Li Y."/>
            <person name="Bharti A.K."/>
            <person name="Saxena R.K."/>
            <person name="Schlueter J.A."/>
            <person name="Donoghue M.T."/>
            <person name="Azam S."/>
            <person name="Fan G."/>
            <person name="Whaley A.M."/>
            <person name="Farmer A.D."/>
            <person name="Sheridan J."/>
            <person name="Iwata A."/>
            <person name="Tuteja R."/>
            <person name="Penmetsa R.V."/>
            <person name="Wu W."/>
            <person name="Upadhyaya H.D."/>
            <person name="Yang S.P."/>
            <person name="Shah T."/>
            <person name="Saxena K.B."/>
            <person name="Michael T."/>
            <person name="McCombie W.R."/>
            <person name="Yang B."/>
            <person name="Zhang G."/>
            <person name="Yang H."/>
            <person name="Wang J."/>
            <person name="Spillane C."/>
            <person name="Cook D.R."/>
            <person name="May G.D."/>
            <person name="Xu X."/>
            <person name="Jackson S.A."/>
        </authorList>
    </citation>
    <scope>NUCLEOTIDE SEQUENCE [LARGE SCALE GENOMIC DNA]</scope>
    <source>
        <strain evidence="4">cv. Asha</strain>
    </source>
</reference>
<dbReference type="Proteomes" id="UP000075243">
    <property type="component" value="Chromosome 11"/>
</dbReference>
<dbReference type="EMBL" id="CM003613">
    <property type="protein sequence ID" value="KYP56886.1"/>
    <property type="molecule type" value="Genomic_DNA"/>
</dbReference>
<evidence type="ECO:0000313" key="4">
    <source>
        <dbReference type="Proteomes" id="UP000075243"/>
    </source>
</evidence>
<dbReference type="AlphaFoldDB" id="A0A151SPX4"/>
<dbReference type="GO" id="GO:0003676">
    <property type="term" value="F:nucleic acid binding"/>
    <property type="evidence" value="ECO:0007669"/>
    <property type="project" value="InterPro"/>
</dbReference>
<feature type="domain" description="Integrase catalytic" evidence="2">
    <location>
        <begin position="98"/>
        <end position="261"/>
    </location>
</feature>
<dbReference type="PANTHER" id="PTHR45835">
    <property type="entry name" value="YALI0A06105P"/>
    <property type="match status" value="1"/>
</dbReference>
<dbReference type="Gene3D" id="3.30.420.10">
    <property type="entry name" value="Ribonuclease H-like superfamily/Ribonuclease H"/>
    <property type="match status" value="1"/>
</dbReference>
<accession>A0A151SPX4</accession>
<dbReference type="GO" id="GO:0015074">
    <property type="term" value="P:DNA integration"/>
    <property type="evidence" value="ECO:0007669"/>
    <property type="project" value="InterPro"/>
</dbReference>
<keyword evidence="1" id="KW-0175">Coiled coil</keyword>
<evidence type="ECO:0000256" key="1">
    <source>
        <dbReference type="SAM" id="Coils"/>
    </source>
</evidence>
<protein>
    <submittedName>
        <fullName evidence="3">Transposon Ty3-G Gag-Pol polyprotein</fullName>
    </submittedName>
</protein>
<organism evidence="3 4">
    <name type="scientific">Cajanus cajan</name>
    <name type="common">Pigeon pea</name>
    <name type="synonym">Cajanus indicus</name>
    <dbReference type="NCBI Taxonomy" id="3821"/>
    <lineage>
        <taxon>Eukaryota</taxon>
        <taxon>Viridiplantae</taxon>
        <taxon>Streptophyta</taxon>
        <taxon>Embryophyta</taxon>
        <taxon>Tracheophyta</taxon>
        <taxon>Spermatophyta</taxon>
        <taxon>Magnoliopsida</taxon>
        <taxon>eudicotyledons</taxon>
        <taxon>Gunneridae</taxon>
        <taxon>Pentapetalae</taxon>
        <taxon>rosids</taxon>
        <taxon>fabids</taxon>
        <taxon>Fabales</taxon>
        <taxon>Fabaceae</taxon>
        <taxon>Papilionoideae</taxon>
        <taxon>50 kb inversion clade</taxon>
        <taxon>NPAAA clade</taxon>
        <taxon>indigoferoid/millettioid clade</taxon>
        <taxon>Phaseoleae</taxon>
        <taxon>Cajanus</taxon>
    </lineage>
</organism>
<dbReference type="InterPro" id="IPR012337">
    <property type="entry name" value="RNaseH-like_sf"/>
</dbReference>
<dbReference type="InterPro" id="IPR036397">
    <property type="entry name" value="RNaseH_sf"/>
</dbReference>
<dbReference type="Gramene" id="C.cajan_03065.t">
    <property type="protein sequence ID" value="C.cajan_03065.t.cds1"/>
    <property type="gene ID" value="C.cajan_03065"/>
</dbReference>